<protein>
    <submittedName>
        <fullName evidence="1">Uncharacterized protein</fullName>
    </submittedName>
</protein>
<organism evidence="1">
    <name type="scientific">Photinus pyralis</name>
    <name type="common">Common eastern firefly</name>
    <name type="synonym">Lampyris pyralis</name>
    <dbReference type="NCBI Taxonomy" id="7054"/>
    <lineage>
        <taxon>Eukaryota</taxon>
        <taxon>Metazoa</taxon>
        <taxon>Ecdysozoa</taxon>
        <taxon>Arthropoda</taxon>
        <taxon>Hexapoda</taxon>
        <taxon>Insecta</taxon>
        <taxon>Pterygota</taxon>
        <taxon>Neoptera</taxon>
        <taxon>Endopterygota</taxon>
        <taxon>Coleoptera</taxon>
        <taxon>Polyphaga</taxon>
        <taxon>Elateriformia</taxon>
        <taxon>Elateroidea</taxon>
        <taxon>Lampyridae</taxon>
        <taxon>Lampyrinae</taxon>
        <taxon>Photinus</taxon>
    </lineage>
</organism>
<accession>A0A1Y1MB44</accession>
<reference evidence="1" key="1">
    <citation type="journal article" date="2016" name="Sci. Rep.">
        <title>Molecular characterization of firefly nuptial gifts: a multi-omics approach sheds light on postcopulatory sexual selection.</title>
        <authorList>
            <person name="Al-Wathiqui N."/>
            <person name="Fallon T.R."/>
            <person name="South A."/>
            <person name="Weng J.K."/>
            <person name="Lewis S.M."/>
        </authorList>
    </citation>
    <scope>NUCLEOTIDE SEQUENCE</scope>
</reference>
<evidence type="ECO:0000313" key="1">
    <source>
        <dbReference type="EMBL" id="JAV81535.1"/>
    </source>
</evidence>
<proteinExistence type="predicted"/>
<name>A0A1Y1MB44_PHOPY</name>
<sequence length="115" mass="13111">MQQLKLAGSHFPINGSGMMQEFLHDPIGIGNIPQKRQELFDVDLSSSLSTPKIHTDLHSTHSTTTKNFIGMAKNSTEIDIKQTSVVYNASKKRFTYFYTFDKKHAIIKLARWTRP</sequence>
<dbReference type="AlphaFoldDB" id="A0A1Y1MB44"/>
<dbReference type="EMBL" id="GEZM01038742">
    <property type="protein sequence ID" value="JAV81535.1"/>
    <property type="molecule type" value="Transcribed_RNA"/>
</dbReference>